<gene>
    <name evidence="1" type="ORF">LTS18_012010</name>
</gene>
<comment type="caution">
    <text evidence="1">The sequence shown here is derived from an EMBL/GenBank/DDBJ whole genome shotgun (WGS) entry which is preliminary data.</text>
</comment>
<evidence type="ECO:0000313" key="2">
    <source>
        <dbReference type="Proteomes" id="UP001186974"/>
    </source>
</evidence>
<dbReference type="Proteomes" id="UP001186974">
    <property type="component" value="Unassembled WGS sequence"/>
</dbReference>
<accession>A0ACC3CXV5</accession>
<name>A0ACC3CXV5_9PEZI</name>
<reference evidence="1" key="1">
    <citation type="submission" date="2024-09" db="EMBL/GenBank/DDBJ databases">
        <title>Black Yeasts Isolated from many extreme environments.</title>
        <authorList>
            <person name="Coleine C."/>
            <person name="Stajich J.E."/>
            <person name="Selbmann L."/>
        </authorList>
    </citation>
    <scope>NUCLEOTIDE SEQUENCE</scope>
    <source>
        <strain evidence="1">CCFEE 5737</strain>
    </source>
</reference>
<protein>
    <submittedName>
        <fullName evidence="1">Uncharacterized protein</fullName>
    </submittedName>
</protein>
<proteinExistence type="predicted"/>
<keyword evidence="2" id="KW-1185">Reference proteome</keyword>
<sequence>MATVSHTTQTDPIPEPLINSATTTSSEKSGLRQQGPKSAKARTPPASPSPNSTASTVDYVPIHSDPNTTSASAPPPPPPPPAAQPGQLSDSVRQLLPLLHAQSPHYITAHIYNRPYLLTAGDTLRLPFLMHGVQPGDVLRLNRASTIGSRDYTLKSGASLMSTQDLSKDEIAFTPVKQRTRWIDDRLFVCRATVMGVESEPMRVMEKTKRRQRHIKHVKSKHRYTVLRISEVKVKSLGEVKAEIATSSESGSVEGDVVAAAGPAL</sequence>
<dbReference type="EMBL" id="JAWDJW010009872">
    <property type="protein sequence ID" value="KAK3054239.1"/>
    <property type="molecule type" value="Genomic_DNA"/>
</dbReference>
<evidence type="ECO:0000313" key="1">
    <source>
        <dbReference type="EMBL" id="KAK3054239.1"/>
    </source>
</evidence>
<organism evidence="1 2">
    <name type="scientific">Coniosporium uncinatum</name>
    <dbReference type="NCBI Taxonomy" id="93489"/>
    <lineage>
        <taxon>Eukaryota</taxon>
        <taxon>Fungi</taxon>
        <taxon>Dikarya</taxon>
        <taxon>Ascomycota</taxon>
        <taxon>Pezizomycotina</taxon>
        <taxon>Dothideomycetes</taxon>
        <taxon>Dothideomycetes incertae sedis</taxon>
        <taxon>Coniosporium</taxon>
    </lineage>
</organism>